<keyword evidence="2" id="KW-1185">Reference proteome</keyword>
<dbReference type="EMBL" id="BPWL01000005">
    <property type="protein sequence ID" value="GJJ10768.1"/>
    <property type="molecule type" value="Genomic_DNA"/>
</dbReference>
<name>A0AAV5ADP1_9AGAM</name>
<comment type="caution">
    <text evidence="1">The sequence shown here is derived from an EMBL/GenBank/DDBJ whole genome shotgun (WGS) entry which is preliminary data.</text>
</comment>
<dbReference type="AlphaFoldDB" id="A0AAV5ADP1"/>
<protein>
    <submittedName>
        <fullName evidence="1">Uncharacterized protein</fullName>
    </submittedName>
</protein>
<dbReference type="Proteomes" id="UP001050691">
    <property type="component" value="Unassembled WGS sequence"/>
</dbReference>
<proteinExistence type="predicted"/>
<evidence type="ECO:0000313" key="1">
    <source>
        <dbReference type="EMBL" id="GJJ10768.1"/>
    </source>
</evidence>
<sequence length="225" mass="25890">MQTYLFVREISSRIVVPGPLSSFWMNFKNEHYLSISFHEPRGPFLIHAGCDSNSVCREWRHIDNNNNDPLKGFPLSLLGRPKGKIDHSRIVDLIRGMPEVRHLQLTRFDWRLWASWNLDVSATFPHSKTLELSNPILDRSGLTPLLGFRNLKIQTFILKGLKGPRIHVYLLVLSEIVSKTGMKTLQFESCHIKKREILDVLPKQGINVVLIEWDLDMVNLSLSGI</sequence>
<organism evidence="1 2">
    <name type="scientific">Clathrus columnatus</name>
    <dbReference type="NCBI Taxonomy" id="1419009"/>
    <lineage>
        <taxon>Eukaryota</taxon>
        <taxon>Fungi</taxon>
        <taxon>Dikarya</taxon>
        <taxon>Basidiomycota</taxon>
        <taxon>Agaricomycotina</taxon>
        <taxon>Agaricomycetes</taxon>
        <taxon>Phallomycetidae</taxon>
        <taxon>Phallales</taxon>
        <taxon>Clathraceae</taxon>
        <taxon>Clathrus</taxon>
    </lineage>
</organism>
<evidence type="ECO:0000313" key="2">
    <source>
        <dbReference type="Proteomes" id="UP001050691"/>
    </source>
</evidence>
<gene>
    <name evidence="1" type="ORF">Clacol_004996</name>
</gene>
<accession>A0AAV5ADP1</accession>
<reference evidence="1" key="1">
    <citation type="submission" date="2021-10" db="EMBL/GenBank/DDBJ databases">
        <title>De novo Genome Assembly of Clathrus columnatus (Basidiomycota, Fungi) Using Illumina and Nanopore Sequence Data.</title>
        <authorList>
            <person name="Ogiso-Tanaka E."/>
            <person name="Itagaki H."/>
            <person name="Hosoya T."/>
            <person name="Hosaka K."/>
        </authorList>
    </citation>
    <scope>NUCLEOTIDE SEQUENCE</scope>
    <source>
        <strain evidence="1">MO-923</strain>
    </source>
</reference>